<protein>
    <recommendedName>
        <fullName evidence="1">RNA-directed DNA polymerase</fullName>
        <ecNumber evidence="1">2.7.7.49</ecNumber>
    </recommendedName>
</protein>
<feature type="region of interest" description="Disordered" evidence="10">
    <location>
        <begin position="829"/>
        <end position="850"/>
    </location>
</feature>
<evidence type="ECO:0000259" key="11">
    <source>
        <dbReference type="Pfam" id="PF00078"/>
    </source>
</evidence>
<keyword evidence="8" id="KW-0229">DNA integration</keyword>
<dbReference type="InterPro" id="IPR050951">
    <property type="entry name" value="Retrovirus_Pol_polyprotein"/>
</dbReference>
<proteinExistence type="predicted"/>
<comment type="caution">
    <text evidence="13">The sequence shown here is derived from an EMBL/GenBank/DDBJ whole genome shotgun (WGS) entry which is preliminary data.</text>
</comment>
<dbReference type="InterPro" id="IPR000477">
    <property type="entry name" value="RT_dom"/>
</dbReference>
<dbReference type="GO" id="GO:0004519">
    <property type="term" value="F:endonuclease activity"/>
    <property type="evidence" value="ECO:0007669"/>
    <property type="project" value="UniProtKB-KW"/>
</dbReference>
<dbReference type="InterPro" id="IPR043128">
    <property type="entry name" value="Rev_trsase/Diguanyl_cyclase"/>
</dbReference>
<dbReference type="Gene3D" id="3.30.70.270">
    <property type="match status" value="2"/>
</dbReference>
<feature type="compositionally biased region" description="Low complexity" evidence="10">
    <location>
        <begin position="831"/>
        <end position="841"/>
    </location>
</feature>
<keyword evidence="14" id="KW-1185">Reference proteome</keyword>
<name>A0AA39I2S8_9BILA</name>
<keyword evidence="5" id="KW-0255">Endonuclease</keyword>
<dbReference type="Gene3D" id="2.40.70.10">
    <property type="entry name" value="Acid Proteases"/>
    <property type="match status" value="1"/>
</dbReference>
<reference evidence="13" key="1">
    <citation type="submission" date="2023-06" db="EMBL/GenBank/DDBJ databases">
        <title>Genomic analysis of the entomopathogenic nematode Steinernema hermaphroditum.</title>
        <authorList>
            <person name="Schwarz E.M."/>
            <person name="Heppert J.K."/>
            <person name="Baniya A."/>
            <person name="Schwartz H.T."/>
            <person name="Tan C.-H."/>
            <person name="Antoshechkin I."/>
            <person name="Sternberg P.W."/>
            <person name="Goodrich-Blair H."/>
            <person name="Dillman A.R."/>
        </authorList>
    </citation>
    <scope>NUCLEOTIDE SEQUENCE</scope>
    <source>
        <strain evidence="13">PS9179</strain>
        <tissue evidence="13">Whole animal</tissue>
    </source>
</reference>
<dbReference type="PROSITE" id="PS00141">
    <property type="entry name" value="ASP_PROTEASE"/>
    <property type="match status" value="1"/>
</dbReference>
<dbReference type="GO" id="GO:0004190">
    <property type="term" value="F:aspartic-type endopeptidase activity"/>
    <property type="evidence" value="ECO:0007669"/>
    <property type="project" value="InterPro"/>
</dbReference>
<keyword evidence="3" id="KW-0548">Nucleotidyltransferase</keyword>
<dbReference type="Proteomes" id="UP001175271">
    <property type="component" value="Unassembled WGS sequence"/>
</dbReference>
<dbReference type="CDD" id="cd01647">
    <property type="entry name" value="RT_LTR"/>
    <property type="match status" value="1"/>
</dbReference>
<dbReference type="InterPro" id="IPR041577">
    <property type="entry name" value="RT_RNaseH_2"/>
</dbReference>
<dbReference type="SUPFAM" id="SSF56672">
    <property type="entry name" value="DNA/RNA polymerases"/>
    <property type="match status" value="1"/>
</dbReference>
<keyword evidence="2" id="KW-0808">Transferase</keyword>
<keyword evidence="5" id="KW-0378">Hydrolase</keyword>
<dbReference type="FunFam" id="3.30.70.270:FF:000020">
    <property type="entry name" value="Transposon Tf2-6 polyprotein-like Protein"/>
    <property type="match status" value="1"/>
</dbReference>
<dbReference type="Pfam" id="PF00078">
    <property type="entry name" value="RVT_1"/>
    <property type="match status" value="1"/>
</dbReference>
<evidence type="ECO:0000256" key="1">
    <source>
        <dbReference type="ARBA" id="ARBA00012493"/>
    </source>
</evidence>
<keyword evidence="4" id="KW-0540">Nuclease</keyword>
<evidence type="ECO:0000313" key="14">
    <source>
        <dbReference type="Proteomes" id="UP001175271"/>
    </source>
</evidence>
<dbReference type="GO" id="GO:0006508">
    <property type="term" value="P:proteolysis"/>
    <property type="evidence" value="ECO:0007669"/>
    <property type="project" value="InterPro"/>
</dbReference>
<dbReference type="GO" id="GO:0015074">
    <property type="term" value="P:DNA integration"/>
    <property type="evidence" value="ECO:0007669"/>
    <property type="project" value="UniProtKB-KW"/>
</dbReference>
<accession>A0AA39I2S8</accession>
<evidence type="ECO:0000256" key="9">
    <source>
        <dbReference type="ARBA" id="ARBA00023268"/>
    </source>
</evidence>
<evidence type="ECO:0000259" key="12">
    <source>
        <dbReference type="Pfam" id="PF17919"/>
    </source>
</evidence>
<feature type="domain" description="Reverse transcriptase/retrotransposon-derived protein RNase H-like" evidence="12">
    <location>
        <begin position="648"/>
        <end position="746"/>
    </location>
</feature>
<dbReference type="SUPFAM" id="SSF50630">
    <property type="entry name" value="Acid proteases"/>
    <property type="match status" value="1"/>
</dbReference>
<evidence type="ECO:0000313" key="13">
    <source>
        <dbReference type="EMBL" id="KAK0416768.1"/>
    </source>
</evidence>
<dbReference type="GO" id="GO:0003964">
    <property type="term" value="F:RNA-directed DNA polymerase activity"/>
    <property type="evidence" value="ECO:0007669"/>
    <property type="project" value="UniProtKB-EC"/>
</dbReference>
<evidence type="ECO:0000256" key="5">
    <source>
        <dbReference type="ARBA" id="ARBA00022759"/>
    </source>
</evidence>
<dbReference type="CDD" id="cd09274">
    <property type="entry name" value="RNase_HI_RT_Ty3"/>
    <property type="match status" value="1"/>
</dbReference>
<dbReference type="InterPro" id="IPR043502">
    <property type="entry name" value="DNA/RNA_pol_sf"/>
</dbReference>
<evidence type="ECO:0000256" key="6">
    <source>
        <dbReference type="ARBA" id="ARBA00022842"/>
    </source>
</evidence>
<dbReference type="EC" id="2.7.7.49" evidence="1"/>
<feature type="domain" description="Reverse transcriptase" evidence="11">
    <location>
        <begin position="441"/>
        <end position="584"/>
    </location>
</feature>
<evidence type="ECO:0000256" key="2">
    <source>
        <dbReference type="ARBA" id="ARBA00022679"/>
    </source>
</evidence>
<dbReference type="EMBL" id="JAUCMV010000002">
    <property type="protein sequence ID" value="KAK0416768.1"/>
    <property type="molecule type" value="Genomic_DNA"/>
</dbReference>
<dbReference type="InterPro" id="IPR021109">
    <property type="entry name" value="Peptidase_aspartic_dom_sf"/>
</dbReference>
<evidence type="ECO:0000256" key="10">
    <source>
        <dbReference type="SAM" id="MobiDB-lite"/>
    </source>
</evidence>
<evidence type="ECO:0000256" key="8">
    <source>
        <dbReference type="ARBA" id="ARBA00022908"/>
    </source>
</evidence>
<dbReference type="GO" id="GO:0003723">
    <property type="term" value="F:RNA binding"/>
    <property type="evidence" value="ECO:0007669"/>
    <property type="project" value="UniProtKB-KW"/>
</dbReference>
<dbReference type="PANTHER" id="PTHR37984">
    <property type="entry name" value="PROTEIN CBG26694"/>
    <property type="match status" value="1"/>
</dbReference>
<evidence type="ECO:0000256" key="7">
    <source>
        <dbReference type="ARBA" id="ARBA00022884"/>
    </source>
</evidence>
<dbReference type="InterPro" id="IPR001969">
    <property type="entry name" value="Aspartic_peptidase_AS"/>
</dbReference>
<keyword evidence="7" id="KW-0694">RNA-binding</keyword>
<keyword evidence="6" id="KW-0460">Magnesium</keyword>
<keyword evidence="9" id="KW-0511">Multifunctional enzyme</keyword>
<organism evidence="13 14">
    <name type="scientific">Steinernema hermaphroditum</name>
    <dbReference type="NCBI Taxonomy" id="289476"/>
    <lineage>
        <taxon>Eukaryota</taxon>
        <taxon>Metazoa</taxon>
        <taxon>Ecdysozoa</taxon>
        <taxon>Nematoda</taxon>
        <taxon>Chromadorea</taxon>
        <taxon>Rhabditida</taxon>
        <taxon>Tylenchina</taxon>
        <taxon>Panagrolaimomorpha</taxon>
        <taxon>Strongyloidoidea</taxon>
        <taxon>Steinernematidae</taxon>
        <taxon>Steinernema</taxon>
    </lineage>
</organism>
<dbReference type="Pfam" id="PF17919">
    <property type="entry name" value="RT_RNaseH_2"/>
    <property type="match status" value="1"/>
</dbReference>
<dbReference type="FunFam" id="3.30.70.270:FF:000003">
    <property type="entry name" value="Transposon Ty3-G Gag-Pol polyprotein"/>
    <property type="match status" value="1"/>
</dbReference>
<evidence type="ECO:0000256" key="4">
    <source>
        <dbReference type="ARBA" id="ARBA00022722"/>
    </source>
</evidence>
<dbReference type="Gene3D" id="3.10.10.10">
    <property type="entry name" value="HIV Type 1 Reverse Transcriptase, subunit A, domain 1"/>
    <property type="match status" value="1"/>
</dbReference>
<gene>
    <name evidence="13" type="ORF">QR680_012674</name>
</gene>
<sequence length="850" mass="96887">MDRLHNLPIFDSEVNDFSLWFQAAKNRLMLLPGDTTDKQKAALLVSMLNMTAFGQLCTRLQDKDKELDDCTPEDIKTELTAAFEKKKLLFTYRRECWTMQQPAHMPLDDWYKSVTKAVQKFDYKSFTEEELAVMIYAQGLHNPQLKEHLLLKLAERKADEKTDLEAVHQEAMTKNQVRNEVKTRPEVAYSSRRKPFNQVAGLTRQFDSSKKSPAKPKSPMLPPSPCYGCCEMHFNRDCPFKTKKCPDCQQVGHKKGFCKRPKDKHVHAIDVSSPKSKRNASIDASTKKYVSIQVNGVPVEVLVDSGSDINLINEDTWFDLDQPRLRPAENVFSASNGSSCGSSWILRRRAAMGWKRSPRPYSRLLQWTATHWKPCASCNWNGRHTSQVEAEHIRATLHQKFPKLFEPTLGHSTKFTANIERKADAKPVFRKARPLPRTETVRVCNDYSTGLNNQLEMNRHPMPTVEDMLTSLTDAQFFSSIDMADAFLQIRHKLLTINTHKGLFGSPFEVKPTTGIFQQIMDNMLIGIPGSLAYLDDIIVTGVDKSDHLKNLEFVLQRIQDYGLRLRLEKCRFLLPEVKYLGMVVNARSITTDKTKIEAILKMPSPENVQQARSLLGTVNYYGRFLSGLHHLRPPIERLLQKDVKWHWSEKCEEAFAKLKEVLSSPLFLAQFDSSAEHIVAADASEYGIGCALLQRTPDGNIRAVAYAVKTLTSAQRKYGQIEKEAYALTYAVRKFHKYIAGRHFVFQTDHKPLVAIFASQKGVPTLSASRLQQYALTLLNYDFEIQHVSTDKFGHADALSRFIAEQRDAEEDELKIFHTSADTGDVFLPKTKSSKTNTKSIQNLRFRSS</sequence>
<dbReference type="AlphaFoldDB" id="A0AA39I2S8"/>
<dbReference type="PANTHER" id="PTHR37984:SF5">
    <property type="entry name" value="PROTEIN NYNRIN-LIKE"/>
    <property type="match status" value="1"/>
</dbReference>
<evidence type="ECO:0000256" key="3">
    <source>
        <dbReference type="ARBA" id="ARBA00022695"/>
    </source>
</evidence>